<keyword evidence="3" id="KW-1185">Reference proteome</keyword>
<protein>
    <submittedName>
        <fullName evidence="2">Uncharacterized membrane protein</fullName>
    </submittedName>
</protein>
<dbReference type="Proteomes" id="UP000001420">
    <property type="component" value="Chromosome"/>
</dbReference>
<evidence type="ECO:0000256" key="1">
    <source>
        <dbReference type="SAM" id="Phobius"/>
    </source>
</evidence>
<keyword evidence="1" id="KW-0472">Membrane</keyword>
<dbReference type="OrthoDB" id="501625at2"/>
<reference evidence="2 3" key="1">
    <citation type="journal article" date="2003" name="Proc. Natl. Acad. Sci. U.S.A.">
        <title>Genome sequence of the cyanobacterium Prochlorococcus marinus SS120, a nearly minimal oxyphototrophic genome.</title>
        <authorList>
            <person name="Dufresne A."/>
            <person name="Salanoubat M."/>
            <person name="Partensky F."/>
            <person name="Artiguenave F."/>
            <person name="Axmann I.M."/>
            <person name="Barbe V."/>
            <person name="Duprat S."/>
            <person name="Galperin M.Y."/>
            <person name="Koonin E.V."/>
            <person name="Le Gall F."/>
            <person name="Makarova K.S."/>
            <person name="Ostrowski M."/>
            <person name="Oztas S."/>
            <person name="Robert C."/>
            <person name="Rogozin I.B."/>
            <person name="Scanlan D.J."/>
            <person name="Tandeau de Marsac N."/>
            <person name="Weissenbach J."/>
            <person name="Wincker P."/>
            <person name="Wolf Y.I."/>
            <person name="Hess W.R."/>
        </authorList>
    </citation>
    <scope>NUCLEOTIDE SEQUENCE [LARGE SCALE GENOMIC DNA]</scope>
    <source>
        <strain evidence="3">SARG / CCMP1375 / SS120</strain>
    </source>
</reference>
<dbReference type="KEGG" id="pma:Pro_0512"/>
<organism evidence="2 3">
    <name type="scientific">Prochlorococcus marinus (strain SARG / CCMP1375 / SS120)</name>
    <dbReference type="NCBI Taxonomy" id="167539"/>
    <lineage>
        <taxon>Bacteria</taxon>
        <taxon>Bacillati</taxon>
        <taxon>Cyanobacteriota</taxon>
        <taxon>Cyanophyceae</taxon>
        <taxon>Synechococcales</taxon>
        <taxon>Prochlorococcaceae</taxon>
        <taxon>Prochlorococcus</taxon>
    </lineage>
</organism>
<gene>
    <name evidence="2" type="ordered locus">Pro_0512</name>
</gene>
<dbReference type="EMBL" id="AE017126">
    <property type="protein sequence ID" value="AAP99557.1"/>
    <property type="molecule type" value="Genomic_DNA"/>
</dbReference>
<accession>Q7VD71</accession>
<dbReference type="eggNOG" id="COG3779">
    <property type="taxonomic scope" value="Bacteria"/>
</dbReference>
<evidence type="ECO:0000313" key="2">
    <source>
        <dbReference type="EMBL" id="AAP99557.1"/>
    </source>
</evidence>
<dbReference type="HOGENOM" id="CLU_028584_0_0_3"/>
<proteinExistence type="predicted"/>
<feature type="transmembrane region" description="Helical" evidence="1">
    <location>
        <begin position="21"/>
        <end position="43"/>
    </location>
</feature>
<dbReference type="AlphaFoldDB" id="Q7VD71"/>
<keyword evidence="1" id="KW-1133">Transmembrane helix</keyword>
<sequence length="497" mass="57138">MALPRWQKKREKPESKLWVRWEKLIAFVAMINLGWIIFDLSYIPLRSFWINRSIDIPNSSTSISLRWIPNITPSYDKIRGIKSSKSSKEVQSIFNKLNQEISNNGVNSIQANRLLAEYKTTLNATFNELTLISQKDLDRVETIKIMLRLRSGESDYKSAYNKLLNKAYIAESGWENEKKFWERKLIPKLNSDHIKIINKDGNNISHSWKIDIPFQIIFLLDILLKVRMVRYRLNGIKLRHAFLKRLIDIPLLLPFSRLLRILPVLERVCSSKLIPTEPIRAKASQWIVSLLAIEIFEILTIRAIDSVQNIVKSPMLPDRIRSLCSYQSIKNNEKNEISEFLRIWIPLLLKKVGPNMRPQLIDLFEHALQKSLKANPMPDVLKNNLVLEKAESALSSQLASGMIDAILDLSKNAGSQLAKKDILLEELTVKTIDRFWEELAIALENDSTLKSTQILLLSILEGLKLSSLNELKSQSSAAEIIEELDILNLDSEKSLPK</sequence>
<name>Q7VD71_PROMA</name>
<keyword evidence="1" id="KW-0812">Transmembrane</keyword>
<dbReference type="STRING" id="167539.Pro_0512"/>
<dbReference type="EnsemblBacteria" id="AAP99557">
    <property type="protein sequence ID" value="AAP99557"/>
    <property type="gene ID" value="Pro_0512"/>
</dbReference>
<dbReference type="PATRIC" id="fig|167539.5.peg.526"/>
<evidence type="ECO:0000313" key="3">
    <source>
        <dbReference type="Proteomes" id="UP000001420"/>
    </source>
</evidence>
<dbReference type="RefSeq" id="WP_011124666.1">
    <property type="nucleotide sequence ID" value="NC_005042.1"/>
</dbReference>